<keyword evidence="3" id="KW-0732">Signal</keyword>
<keyword evidence="3" id="KW-0813">Transport</keyword>
<comment type="caution">
    <text evidence="5">The sequence shown here is derived from an EMBL/GenBank/DDBJ whole genome shotgun (WGS) entry which is preliminary data.</text>
</comment>
<gene>
    <name evidence="5" type="ORF">Fcan01_28053</name>
</gene>
<dbReference type="InterPro" id="IPR038050">
    <property type="entry name" value="Neuro_actylchol_rec"/>
</dbReference>
<evidence type="ECO:0000256" key="1">
    <source>
        <dbReference type="ARBA" id="ARBA00004141"/>
    </source>
</evidence>
<keyword evidence="3" id="KW-1133">Transmembrane helix</keyword>
<dbReference type="PANTHER" id="PTHR18945">
    <property type="entry name" value="NEUROTRANSMITTER GATED ION CHANNEL"/>
    <property type="match status" value="1"/>
</dbReference>
<dbReference type="InterPro" id="IPR006201">
    <property type="entry name" value="Neur_channel"/>
</dbReference>
<dbReference type="AlphaFoldDB" id="A0A226CX25"/>
<dbReference type="PRINTS" id="PR00252">
    <property type="entry name" value="NRIONCHANNEL"/>
</dbReference>
<name>A0A226CX25_FOLCA</name>
<dbReference type="PROSITE" id="PS00236">
    <property type="entry name" value="NEUROTR_ION_CHANNEL"/>
    <property type="match status" value="1"/>
</dbReference>
<comment type="subcellular location">
    <subcellularLocation>
        <location evidence="1">Membrane</location>
        <topology evidence="1">Multi-pass membrane protein</topology>
    </subcellularLocation>
</comment>
<protein>
    <submittedName>
        <fullName evidence="5">Glutamate-gated chloride channel</fullName>
    </submittedName>
</protein>
<evidence type="ECO:0000256" key="2">
    <source>
        <dbReference type="ARBA" id="ARBA00023136"/>
    </source>
</evidence>
<keyword evidence="3" id="KW-0406">Ion transport</keyword>
<dbReference type="InterPro" id="IPR018000">
    <property type="entry name" value="Neurotransmitter_ion_chnl_CS"/>
</dbReference>
<comment type="similarity">
    <text evidence="3">Belongs to the ligand-gated ion channel (TC 1.A.9) family.</text>
</comment>
<feature type="domain" description="Neurotransmitter-gated ion-channel ligand-binding" evidence="4">
    <location>
        <begin position="30"/>
        <end position="221"/>
    </location>
</feature>
<accession>A0A226CX25</accession>
<dbReference type="Pfam" id="PF02931">
    <property type="entry name" value="Neur_chan_LBD"/>
    <property type="match status" value="2"/>
</dbReference>
<dbReference type="STRING" id="158441.A0A226CX25"/>
<feature type="transmembrane region" description="Helical" evidence="3">
    <location>
        <begin position="225"/>
        <end position="247"/>
    </location>
</feature>
<sequence>MMLLQRGTFFGMRLFTILQFLIVTQTASVTLPDNYDPNIRPNNGGVADVISVSVGSITIQEVDESLQKISVECILHTFWDDKRLSNLVERTSVYAEKLPNVWTPTLSIVNSAEMPIRSNKALSLKSDGTVDYAERVSAKISCQMSMMRYPFGKQHCKLELVSYGYSSIHLILLWNGIIPLQNIKTFDPKYSISHVEQTSERHKTPAGEFSHIIVEISLNRSPFRLILQALLPTFFFAALSYFITFCMGRSCTSRHNNNNNQEKCAKTSLEEEGPESEVKEDEKLQISQNSFSFASYIGLDFIKLVVNVFILLIVIILQQINAVTIPTLTALDVWVGFMCVTVFVCFVVTLQFCVKKWQYFLREMPISQTDKDTSALVQKIINILRISIPVLFIVFLIAFLGYVFTLDVTFVSFGSFAAGQNFANLSYREVEQKILESLLKPPYDSRIRPMDSTRSNDSTGTLVTINMFIRSFDFIDDVNMQYGIQLTFRQQWNDNRLRFTNFNPPAKLKYLTLSRASPIWTPDIFFSNEKTSHFHDMLVPNTFVRVFPNGDVLYSARLSMTLSCPMQLKAFPFDFQTCYLRMASYGYTTEDLVFRWQDNPLQLTPHLELPRFSLEKFTTEYCDSTTTTGTYRYAIRAVIRE</sequence>
<dbReference type="InterPro" id="IPR036734">
    <property type="entry name" value="Neur_chan_lig-bd_sf"/>
</dbReference>
<keyword evidence="6" id="KW-1185">Reference proteome</keyword>
<dbReference type="Proteomes" id="UP000198287">
    <property type="component" value="Unassembled WGS sequence"/>
</dbReference>
<proteinExistence type="inferred from homology"/>
<dbReference type="GO" id="GO:0005230">
    <property type="term" value="F:extracellular ligand-gated monoatomic ion channel activity"/>
    <property type="evidence" value="ECO:0007669"/>
    <property type="project" value="InterPro"/>
</dbReference>
<dbReference type="CDD" id="cd18993">
    <property type="entry name" value="LGIC_ECD_GluCl"/>
    <property type="match status" value="1"/>
</dbReference>
<dbReference type="SUPFAM" id="SSF63712">
    <property type="entry name" value="Nicotinic receptor ligand binding domain-like"/>
    <property type="match status" value="2"/>
</dbReference>
<dbReference type="OrthoDB" id="6422395at2759"/>
<dbReference type="Gene3D" id="1.20.58.390">
    <property type="entry name" value="Neurotransmitter-gated ion-channel transmembrane domain"/>
    <property type="match status" value="1"/>
</dbReference>
<feature type="chain" id="PRO_5022260029" evidence="3">
    <location>
        <begin position="27"/>
        <end position="641"/>
    </location>
</feature>
<feature type="domain" description="Neurotransmitter-gated ion-channel ligand-binding" evidence="4">
    <location>
        <begin position="431"/>
        <end position="619"/>
    </location>
</feature>
<dbReference type="InterPro" id="IPR006202">
    <property type="entry name" value="Neur_chan_lig-bd"/>
</dbReference>
<feature type="transmembrane region" description="Helical" evidence="3">
    <location>
        <begin position="301"/>
        <end position="321"/>
    </location>
</feature>
<dbReference type="GO" id="GO:0016020">
    <property type="term" value="C:membrane"/>
    <property type="evidence" value="ECO:0007669"/>
    <property type="project" value="UniProtKB-SubCell"/>
</dbReference>
<feature type="signal peptide" evidence="3">
    <location>
        <begin position="1"/>
        <end position="26"/>
    </location>
</feature>
<dbReference type="EMBL" id="LNIX01000063">
    <property type="protein sequence ID" value="OXA37174.1"/>
    <property type="molecule type" value="Genomic_DNA"/>
</dbReference>
<evidence type="ECO:0000256" key="3">
    <source>
        <dbReference type="RuleBase" id="RU000687"/>
    </source>
</evidence>
<evidence type="ECO:0000259" key="4">
    <source>
        <dbReference type="Pfam" id="PF02931"/>
    </source>
</evidence>
<feature type="transmembrane region" description="Helical" evidence="3">
    <location>
        <begin position="383"/>
        <end position="404"/>
    </location>
</feature>
<dbReference type="Gene3D" id="2.70.170.10">
    <property type="entry name" value="Neurotransmitter-gated ion-channel ligand-binding domain"/>
    <property type="match status" value="2"/>
</dbReference>
<reference evidence="5 6" key="1">
    <citation type="submission" date="2015-12" db="EMBL/GenBank/DDBJ databases">
        <title>The genome of Folsomia candida.</title>
        <authorList>
            <person name="Faddeeva A."/>
            <person name="Derks M.F."/>
            <person name="Anvar Y."/>
            <person name="Smit S."/>
            <person name="Van Straalen N."/>
            <person name="Roelofs D."/>
        </authorList>
    </citation>
    <scope>NUCLEOTIDE SEQUENCE [LARGE SCALE GENOMIC DNA]</scope>
    <source>
        <strain evidence="5 6">VU population</strain>
        <tissue evidence="5">Whole body</tissue>
    </source>
</reference>
<keyword evidence="3" id="KW-0407">Ion channel</keyword>
<keyword evidence="3" id="KW-0812">Transmembrane</keyword>
<organism evidence="5 6">
    <name type="scientific">Folsomia candida</name>
    <name type="common">Springtail</name>
    <dbReference type="NCBI Taxonomy" id="158441"/>
    <lineage>
        <taxon>Eukaryota</taxon>
        <taxon>Metazoa</taxon>
        <taxon>Ecdysozoa</taxon>
        <taxon>Arthropoda</taxon>
        <taxon>Hexapoda</taxon>
        <taxon>Collembola</taxon>
        <taxon>Entomobryomorpha</taxon>
        <taxon>Isotomoidea</taxon>
        <taxon>Isotomidae</taxon>
        <taxon>Proisotominae</taxon>
        <taxon>Folsomia</taxon>
    </lineage>
</organism>
<keyword evidence="2 3" id="KW-0472">Membrane</keyword>
<dbReference type="GO" id="GO:0004888">
    <property type="term" value="F:transmembrane signaling receptor activity"/>
    <property type="evidence" value="ECO:0007669"/>
    <property type="project" value="InterPro"/>
</dbReference>
<evidence type="ECO:0000313" key="6">
    <source>
        <dbReference type="Proteomes" id="UP000198287"/>
    </source>
</evidence>
<feature type="transmembrane region" description="Helical" evidence="3">
    <location>
        <begin position="333"/>
        <end position="354"/>
    </location>
</feature>
<evidence type="ECO:0000313" key="5">
    <source>
        <dbReference type="EMBL" id="OXA37174.1"/>
    </source>
</evidence>